<keyword evidence="2" id="KW-1185">Reference proteome</keyword>
<proteinExistence type="predicted"/>
<dbReference type="EMBL" id="OV696688">
    <property type="protein sequence ID" value="CAH1258392.1"/>
    <property type="molecule type" value="Genomic_DNA"/>
</dbReference>
<protein>
    <submittedName>
        <fullName evidence="1">Hypp2003 protein</fullName>
    </submittedName>
</protein>
<evidence type="ECO:0000313" key="2">
    <source>
        <dbReference type="Proteomes" id="UP000838412"/>
    </source>
</evidence>
<accession>A0A8K0ENE5</accession>
<reference evidence="1" key="1">
    <citation type="submission" date="2022-01" db="EMBL/GenBank/DDBJ databases">
        <authorList>
            <person name="Braso-Vives M."/>
        </authorList>
    </citation>
    <scope>NUCLEOTIDE SEQUENCE</scope>
</reference>
<dbReference type="OrthoDB" id="10015013at2759"/>
<evidence type="ECO:0000313" key="1">
    <source>
        <dbReference type="EMBL" id="CAH1258392.1"/>
    </source>
</evidence>
<gene>
    <name evidence="1" type="primary">Hypp2003</name>
    <name evidence="1" type="ORF">BLAG_LOCUS15975</name>
</gene>
<name>A0A8K0ENE5_BRALA</name>
<sequence>MTLWYLTRQHQMASHLSCGQQSSSGVYSSGQHKPVSPVPKMNKWMAIFLVSALLMLAAEAKSVGPGGPLSSPADEAAFSAGPFYLDGGEDVDGAVPKRTGRGTSEASFWKLLNLYRFHPGASFGWCHWPVSMRPASCFKNGIRPGTPVRM</sequence>
<dbReference type="AlphaFoldDB" id="A0A8K0ENE5"/>
<organism evidence="1 2">
    <name type="scientific">Branchiostoma lanceolatum</name>
    <name type="common">Common lancelet</name>
    <name type="synonym">Amphioxus lanceolatum</name>
    <dbReference type="NCBI Taxonomy" id="7740"/>
    <lineage>
        <taxon>Eukaryota</taxon>
        <taxon>Metazoa</taxon>
        <taxon>Chordata</taxon>
        <taxon>Cephalochordata</taxon>
        <taxon>Leptocardii</taxon>
        <taxon>Amphioxiformes</taxon>
        <taxon>Branchiostomatidae</taxon>
        <taxon>Branchiostoma</taxon>
    </lineage>
</organism>
<dbReference type="Proteomes" id="UP000838412">
    <property type="component" value="Chromosome 3"/>
</dbReference>